<evidence type="ECO:0000313" key="2">
    <source>
        <dbReference type="EMBL" id="NYF78214.1"/>
    </source>
</evidence>
<evidence type="ECO:0008006" key="4">
    <source>
        <dbReference type="Google" id="ProtNLM"/>
    </source>
</evidence>
<dbReference type="RefSeq" id="WP_179487442.1">
    <property type="nucleotide sequence ID" value="NZ_JACCCW010000001.1"/>
</dbReference>
<dbReference type="AlphaFoldDB" id="A0A7Y9PE56"/>
<keyword evidence="1" id="KW-1133">Transmembrane helix</keyword>
<evidence type="ECO:0000313" key="3">
    <source>
        <dbReference type="Proteomes" id="UP000589520"/>
    </source>
</evidence>
<proteinExistence type="predicted"/>
<accession>A0A7Y9PE56</accession>
<protein>
    <recommendedName>
        <fullName evidence="4">Oligosaccharide repeat unit polymerase</fullName>
    </recommendedName>
</protein>
<comment type="caution">
    <text evidence="2">The sequence shown here is derived from an EMBL/GenBank/DDBJ whole genome shotgun (WGS) entry which is preliminary data.</text>
</comment>
<feature type="transmembrane region" description="Helical" evidence="1">
    <location>
        <begin position="356"/>
        <end position="377"/>
    </location>
</feature>
<feature type="transmembrane region" description="Helical" evidence="1">
    <location>
        <begin position="239"/>
        <end position="258"/>
    </location>
</feature>
<feature type="transmembrane region" description="Helical" evidence="1">
    <location>
        <begin position="171"/>
        <end position="189"/>
    </location>
</feature>
<reference evidence="2 3" key="1">
    <citation type="submission" date="2020-07" db="EMBL/GenBank/DDBJ databases">
        <title>Genomic Encyclopedia of Type Strains, Phase IV (KMG-V): Genome sequencing to study the core and pangenomes of soil and plant-associated prokaryotes.</title>
        <authorList>
            <person name="Whitman W."/>
        </authorList>
    </citation>
    <scope>NUCLEOTIDE SEQUENCE [LARGE SCALE GENOMIC DNA]</scope>
    <source>
        <strain evidence="2 3">X4EP2</strain>
    </source>
</reference>
<sequence>MGLLNLDTSKILDARRETLGRDVIIPVRVYVVTKHMPVFTSRIFQIRNQSQLPLYCRPLSLFVAVWLLMLAAFQLHISYTSYPDISVALGLFVASLFSFLFGYATLRTAYFSIGHVPSGFSHYQIDVTRLRRFHLLLLGIIVAIMVMNWRLHGLPPLFGFFGADTLDYMEYGSLRQILFPAILLLFVTAPLETSLFRKGCLFLFAPACLLIYVSRGLMLIMFFQALIVFSMRTSLSKRMIYVVAIVTLASGLMVSDFIGNGRNSLGSAALLGYMQIKSAYYDWPTAYIWMASYVSTPISNMCWIIHVYPYEHPSFSFLYSALPGFWTSKPIEVADLGSDMIVDGVHTYIAKYFLDFWFFGIFGINYLWGVIAAYISAGDRLTRKYLTSAVLLGCLGFIFFADFLSILYILIELVAITLAQSYFTIEVDRSRESMPLQ</sequence>
<keyword evidence="1" id="KW-0472">Membrane</keyword>
<evidence type="ECO:0000256" key="1">
    <source>
        <dbReference type="SAM" id="Phobius"/>
    </source>
</evidence>
<feature type="transmembrane region" description="Helical" evidence="1">
    <location>
        <begin position="201"/>
        <end position="227"/>
    </location>
</feature>
<feature type="transmembrane region" description="Helical" evidence="1">
    <location>
        <begin position="133"/>
        <end position="151"/>
    </location>
</feature>
<dbReference type="EMBL" id="JACCCW010000001">
    <property type="protein sequence ID" value="NYF78214.1"/>
    <property type="molecule type" value="Genomic_DNA"/>
</dbReference>
<keyword evidence="1" id="KW-0812">Transmembrane</keyword>
<dbReference type="Proteomes" id="UP000589520">
    <property type="component" value="Unassembled WGS sequence"/>
</dbReference>
<name>A0A7Y9PE56_9BACT</name>
<feature type="transmembrane region" description="Helical" evidence="1">
    <location>
        <begin position="286"/>
        <end position="308"/>
    </location>
</feature>
<feature type="transmembrane region" description="Helical" evidence="1">
    <location>
        <begin position="389"/>
        <end position="411"/>
    </location>
</feature>
<keyword evidence="3" id="KW-1185">Reference proteome</keyword>
<organism evidence="2 3">
    <name type="scientific">Granulicella arctica</name>
    <dbReference type="NCBI Taxonomy" id="940613"/>
    <lineage>
        <taxon>Bacteria</taxon>
        <taxon>Pseudomonadati</taxon>
        <taxon>Acidobacteriota</taxon>
        <taxon>Terriglobia</taxon>
        <taxon>Terriglobales</taxon>
        <taxon>Acidobacteriaceae</taxon>
        <taxon>Granulicella</taxon>
    </lineage>
</organism>
<gene>
    <name evidence="2" type="ORF">HDF17_000501</name>
</gene>
<feature type="transmembrane region" description="Helical" evidence="1">
    <location>
        <begin position="59"/>
        <end position="79"/>
    </location>
</feature>
<feature type="transmembrane region" description="Helical" evidence="1">
    <location>
        <begin position="85"/>
        <end position="106"/>
    </location>
</feature>